<dbReference type="PANTHER" id="PTHR37291:SF1">
    <property type="entry name" value="TYPE IV METHYL-DIRECTED RESTRICTION ENZYME ECOKMCRB SUBUNIT"/>
    <property type="match status" value="1"/>
</dbReference>
<comment type="caution">
    <text evidence="2">The sequence shown here is derived from an EMBL/GenBank/DDBJ whole genome shotgun (WGS) entry which is preliminary data.</text>
</comment>
<dbReference type="EMBL" id="WWCL01000002">
    <property type="protein sequence ID" value="MYN45918.1"/>
    <property type="molecule type" value="Genomic_DNA"/>
</dbReference>
<dbReference type="Proteomes" id="UP000444316">
    <property type="component" value="Unassembled WGS sequence"/>
</dbReference>
<organism evidence="2 3">
    <name type="scientific">Duganella fentianensis</name>
    <dbReference type="NCBI Taxonomy" id="2692177"/>
    <lineage>
        <taxon>Bacteria</taxon>
        <taxon>Pseudomonadati</taxon>
        <taxon>Pseudomonadota</taxon>
        <taxon>Betaproteobacteria</taxon>
        <taxon>Burkholderiales</taxon>
        <taxon>Oxalobacteraceae</taxon>
        <taxon>Telluria group</taxon>
        <taxon>Duganella</taxon>
    </lineage>
</organism>
<dbReference type="PANTHER" id="PTHR37291">
    <property type="entry name" value="5-METHYLCYTOSINE-SPECIFIC RESTRICTION ENZYME B"/>
    <property type="match status" value="1"/>
</dbReference>
<dbReference type="InterPro" id="IPR011704">
    <property type="entry name" value="ATPase_dyneun-rel_AAA"/>
</dbReference>
<accession>A0A845I4M6</accession>
<reference evidence="2" key="1">
    <citation type="submission" date="2019-12" db="EMBL/GenBank/DDBJ databases">
        <title>Novel species isolated from a subtropical stream in China.</title>
        <authorList>
            <person name="Lu H."/>
        </authorList>
    </citation>
    <scope>NUCLEOTIDE SEQUENCE [LARGE SCALE GENOMIC DNA]</scope>
    <source>
        <strain evidence="2">FT93W</strain>
    </source>
</reference>
<keyword evidence="3" id="KW-1185">Reference proteome</keyword>
<dbReference type="GO" id="GO:0005524">
    <property type="term" value="F:ATP binding"/>
    <property type="evidence" value="ECO:0007669"/>
    <property type="project" value="InterPro"/>
</dbReference>
<gene>
    <name evidence="2" type="ORF">GTP23_12755</name>
</gene>
<evidence type="ECO:0000313" key="2">
    <source>
        <dbReference type="EMBL" id="MYN45918.1"/>
    </source>
</evidence>
<evidence type="ECO:0000313" key="3">
    <source>
        <dbReference type="Proteomes" id="UP000444316"/>
    </source>
</evidence>
<dbReference type="InterPro" id="IPR052934">
    <property type="entry name" value="Methyl-DNA_Rec/Restrict_Enz"/>
</dbReference>
<dbReference type="AlphaFoldDB" id="A0A845I4M6"/>
<proteinExistence type="predicted"/>
<protein>
    <submittedName>
        <fullName evidence="2">AAA domain-containing protein</fullName>
    </submittedName>
</protein>
<dbReference type="GO" id="GO:0016887">
    <property type="term" value="F:ATP hydrolysis activity"/>
    <property type="evidence" value="ECO:0007669"/>
    <property type="project" value="InterPro"/>
</dbReference>
<dbReference type="RefSeq" id="WP_161035456.1">
    <property type="nucleotide sequence ID" value="NZ_WWCL01000002.1"/>
</dbReference>
<sequence length="548" mass="60724">MTVLHNLSEVRARCQATFSEFPSDFFPEVPDEIWTRFRKQYETVSSDTIVSTHPYGFVLTNRKESSSISSRWLLYAYAFGDFYRELTAYRNVTQHIASFVLVKPIFGGKRDAILNLLPNEAWESEVEKLAPGGAAKIVEAIRQYFDGRPDEAEYYLRFLSDRMWSGVGKALDRADNDWMGSSVRKAASVIQANSDRLPLVIRAVADDADLDLAIRNLVDLQLVRFLGLTSAVSTGTRVTGASNVIFYGAPGTGKSHRIKDRIRKSPDDCTIRTVFHADTQSGDFIGTYRPAMAEGRLTYAFQPGPFALALVAAFNDPVRHYFLVIEEINRAPAAAVFGEVFQLLDRDADGTSEYSVMPSDIAFADYLKQKIPHWIGDIRLPSNLSLLASMNGGDQAVMPLDTAFKRRWLYEYVPVDFGICASGNLQIADRSGARTDIAWKPFAMAVNAVLEDLGVPEDRLLGPFFLSEKELATGSGAGVPTALGKLFLYLWDDVLRHGHRGRVFAPGLKSYGNLIAAYSANRPVFSDALMRTLFPETDAGEQGGDLAE</sequence>
<dbReference type="Pfam" id="PF07728">
    <property type="entry name" value="AAA_5"/>
    <property type="match status" value="1"/>
</dbReference>
<name>A0A845I4M6_9BURK</name>
<dbReference type="Gene3D" id="3.40.50.300">
    <property type="entry name" value="P-loop containing nucleotide triphosphate hydrolases"/>
    <property type="match status" value="1"/>
</dbReference>
<dbReference type="SUPFAM" id="SSF52540">
    <property type="entry name" value="P-loop containing nucleoside triphosphate hydrolases"/>
    <property type="match status" value="1"/>
</dbReference>
<feature type="domain" description="ATPase dynein-related AAA" evidence="1">
    <location>
        <begin position="243"/>
        <end position="407"/>
    </location>
</feature>
<dbReference type="InterPro" id="IPR027417">
    <property type="entry name" value="P-loop_NTPase"/>
</dbReference>
<evidence type="ECO:0000259" key="1">
    <source>
        <dbReference type="Pfam" id="PF07728"/>
    </source>
</evidence>